<proteinExistence type="inferred from homology"/>
<evidence type="ECO:0000313" key="16">
    <source>
        <dbReference type="Proteomes" id="UP000095552"/>
    </source>
</evidence>
<dbReference type="NCBIfam" id="TIGR03150">
    <property type="entry name" value="fabF"/>
    <property type="match status" value="1"/>
</dbReference>
<sequence>MKRVVITAMGALTPIGNNLEDYWTNLKAGKSGAAPITRFDTEKFKTKFACELKDFDLGEFIPKSEARRYDPFTSYALVAVNEALENGKIDFDKLDTNRIGVIWGSGNGGIQTFTEEMVDYVKNGETPRFNPFFIPKIIADIASGIISIKYGLRGPNFTTISACATSTTAILDAFNHIRWGKADMIITGGSEAPITIAGVGGFNASRALSTRNDDPTTASRPFDTSRDGFVMGEGAGALVLESLEHAQARGADIIAEVVGGGMAADAYHLTGTHPDGEGAYLGMTEALREAEISANDIDYVNMHATSTPMGDISELKSLERVFGNATDLSISATKSMTGHLLGAAGAIEAIASVMATVDDIVPPTINTSEVEPEWADKYDLTLGEAKSRKVDYAMSNTFGFGGHIATAIFKKFKA</sequence>
<evidence type="ECO:0000256" key="9">
    <source>
        <dbReference type="ARBA" id="ARBA00023160"/>
    </source>
</evidence>
<dbReference type="PROSITE" id="PS00606">
    <property type="entry name" value="KS3_1"/>
    <property type="match status" value="1"/>
</dbReference>
<evidence type="ECO:0000256" key="8">
    <source>
        <dbReference type="ARBA" id="ARBA00023098"/>
    </source>
</evidence>
<dbReference type="AlphaFoldDB" id="A0A1E5SKU7"/>
<evidence type="ECO:0000256" key="4">
    <source>
        <dbReference type="ARBA" id="ARBA00014657"/>
    </source>
</evidence>
<accession>A0A1E5SKU7</accession>
<evidence type="ECO:0000259" key="14">
    <source>
        <dbReference type="PROSITE" id="PS52004"/>
    </source>
</evidence>
<dbReference type="Pfam" id="PF00109">
    <property type="entry name" value="ketoacyl-synt"/>
    <property type="match status" value="1"/>
</dbReference>
<dbReference type="GO" id="GO:0006633">
    <property type="term" value="P:fatty acid biosynthetic process"/>
    <property type="evidence" value="ECO:0007669"/>
    <property type="project" value="UniProtKB-UniRule"/>
</dbReference>
<dbReference type="EMBL" id="MDGQ01000005">
    <property type="protein sequence ID" value="OEJ99750.1"/>
    <property type="molecule type" value="Genomic_DNA"/>
</dbReference>
<dbReference type="CDD" id="cd00834">
    <property type="entry name" value="KAS_I_II"/>
    <property type="match status" value="1"/>
</dbReference>
<dbReference type="Gene3D" id="3.40.47.10">
    <property type="match status" value="1"/>
</dbReference>
<evidence type="ECO:0000256" key="6">
    <source>
        <dbReference type="ARBA" id="ARBA00022679"/>
    </source>
</evidence>
<dbReference type="Pfam" id="PF02801">
    <property type="entry name" value="Ketoacyl-synt_C"/>
    <property type="match status" value="1"/>
</dbReference>
<keyword evidence="7" id="KW-0276">Fatty acid metabolism</keyword>
<dbReference type="PROSITE" id="PS52004">
    <property type="entry name" value="KS3_2"/>
    <property type="match status" value="1"/>
</dbReference>
<evidence type="ECO:0000256" key="7">
    <source>
        <dbReference type="ARBA" id="ARBA00022832"/>
    </source>
</evidence>
<evidence type="ECO:0000256" key="11">
    <source>
        <dbReference type="PIRNR" id="PIRNR000447"/>
    </source>
</evidence>
<keyword evidence="6 11" id="KW-0808">Transferase</keyword>
<evidence type="ECO:0000256" key="2">
    <source>
        <dbReference type="ARBA" id="ARBA00008467"/>
    </source>
</evidence>
<dbReference type="InterPro" id="IPR000794">
    <property type="entry name" value="Beta-ketoacyl_synthase"/>
</dbReference>
<evidence type="ECO:0000256" key="1">
    <source>
        <dbReference type="ARBA" id="ARBA00005194"/>
    </source>
</evidence>
<comment type="catalytic activity">
    <reaction evidence="11">
        <text>(9Z)-hexadecenoyl-[ACP] + malonyl-[ACP] + H(+) = 3-oxo-(11Z)-octadecenoyl-[ACP] + holo-[ACP] + CO2</text>
        <dbReference type="Rhea" id="RHEA:55040"/>
        <dbReference type="Rhea" id="RHEA-COMP:9623"/>
        <dbReference type="Rhea" id="RHEA-COMP:9685"/>
        <dbReference type="Rhea" id="RHEA-COMP:10800"/>
        <dbReference type="Rhea" id="RHEA-COMP:14074"/>
        <dbReference type="ChEBI" id="CHEBI:15378"/>
        <dbReference type="ChEBI" id="CHEBI:16526"/>
        <dbReference type="ChEBI" id="CHEBI:64479"/>
        <dbReference type="ChEBI" id="CHEBI:78449"/>
        <dbReference type="ChEBI" id="CHEBI:83989"/>
        <dbReference type="ChEBI" id="CHEBI:138538"/>
        <dbReference type="EC" id="2.3.1.179"/>
    </reaction>
</comment>
<comment type="caution">
    <text evidence="15">The sequence shown here is derived from an EMBL/GenBank/DDBJ whole genome shotgun (WGS) entry which is preliminary data.</text>
</comment>
<organism evidence="15 16">
    <name type="scientific">Roseivirga misakiensis</name>
    <dbReference type="NCBI Taxonomy" id="1563681"/>
    <lineage>
        <taxon>Bacteria</taxon>
        <taxon>Pseudomonadati</taxon>
        <taxon>Bacteroidota</taxon>
        <taxon>Cytophagia</taxon>
        <taxon>Cytophagales</taxon>
        <taxon>Roseivirgaceae</taxon>
        <taxon>Roseivirga</taxon>
    </lineage>
</organism>
<dbReference type="NCBIfam" id="NF005589">
    <property type="entry name" value="PRK07314.1"/>
    <property type="match status" value="1"/>
</dbReference>
<comment type="pathway">
    <text evidence="1 11">Lipid metabolism; fatty acid biosynthesis.</text>
</comment>
<dbReference type="GO" id="GO:0004315">
    <property type="term" value="F:3-oxoacyl-[acyl-carrier-protein] synthase activity"/>
    <property type="evidence" value="ECO:0007669"/>
    <property type="project" value="UniProtKB-UniRule"/>
</dbReference>
<dbReference type="RefSeq" id="WP_069835212.1">
    <property type="nucleotide sequence ID" value="NZ_MDGQ01000005.1"/>
</dbReference>
<reference evidence="15 16" key="1">
    <citation type="submission" date="2016-08" db="EMBL/GenBank/DDBJ databases">
        <title>Draft genome of Fabibacter sp. strain SK-8.</title>
        <authorList>
            <person name="Wong S.-K."/>
            <person name="Hamasaki K."/>
            <person name="Yoshizawa S."/>
        </authorList>
    </citation>
    <scope>NUCLEOTIDE SEQUENCE [LARGE SCALE GENOMIC DNA]</scope>
    <source>
        <strain evidence="15 16">SK-8</strain>
    </source>
</reference>
<evidence type="ECO:0000256" key="10">
    <source>
        <dbReference type="ARBA" id="ARBA00023315"/>
    </source>
</evidence>
<keyword evidence="9 11" id="KW-0275">Fatty acid biosynthesis</keyword>
<dbReference type="Proteomes" id="UP000095552">
    <property type="component" value="Unassembled WGS sequence"/>
</dbReference>
<protein>
    <recommendedName>
        <fullName evidence="4 11">3-oxoacyl-[acyl-carrier-protein] synthase 2</fullName>
        <ecNumber evidence="3 11">2.3.1.179</ecNumber>
    </recommendedName>
</protein>
<keyword evidence="8" id="KW-0443">Lipid metabolism</keyword>
<feature type="domain" description="Ketosynthase family 3 (KS3)" evidence="14">
    <location>
        <begin position="1"/>
        <end position="411"/>
    </location>
</feature>
<dbReference type="SUPFAM" id="SSF53901">
    <property type="entry name" value="Thiolase-like"/>
    <property type="match status" value="2"/>
</dbReference>
<dbReference type="UniPathway" id="UPA00094"/>
<dbReference type="SMART" id="SM00825">
    <property type="entry name" value="PKS_KS"/>
    <property type="match status" value="1"/>
</dbReference>
<name>A0A1E5SKU7_9BACT</name>
<feature type="active site" description="For beta-ketoacyl synthase activity" evidence="12">
    <location>
        <position position="163"/>
    </location>
</feature>
<dbReference type="PIRSF" id="PIRSF000447">
    <property type="entry name" value="KAS_II"/>
    <property type="match status" value="1"/>
</dbReference>
<dbReference type="PANTHER" id="PTHR11712:SF336">
    <property type="entry name" value="3-OXOACYL-[ACYL-CARRIER-PROTEIN] SYNTHASE, MITOCHONDRIAL"/>
    <property type="match status" value="1"/>
</dbReference>
<comment type="similarity">
    <text evidence="2 11 13">Belongs to the thiolase-like superfamily. Beta-ketoacyl-ACP synthases family.</text>
</comment>
<dbReference type="InterPro" id="IPR014030">
    <property type="entry name" value="Ketoacyl_synth_N"/>
</dbReference>
<dbReference type="STRING" id="1563681.BFP71_09285"/>
<dbReference type="InterPro" id="IPR018201">
    <property type="entry name" value="Ketoacyl_synth_AS"/>
</dbReference>
<evidence type="ECO:0000256" key="12">
    <source>
        <dbReference type="PIRSR" id="PIRSR000447-1"/>
    </source>
</evidence>
<dbReference type="InterPro" id="IPR017568">
    <property type="entry name" value="3-oxoacyl-ACP_synth-2"/>
</dbReference>
<gene>
    <name evidence="15" type="ORF">BFP71_09285</name>
</gene>
<keyword evidence="16" id="KW-1185">Reference proteome</keyword>
<dbReference type="EC" id="2.3.1.179" evidence="3 11"/>
<evidence type="ECO:0000256" key="13">
    <source>
        <dbReference type="RuleBase" id="RU003694"/>
    </source>
</evidence>
<dbReference type="InterPro" id="IPR016039">
    <property type="entry name" value="Thiolase-like"/>
</dbReference>
<dbReference type="GO" id="GO:0005829">
    <property type="term" value="C:cytosol"/>
    <property type="evidence" value="ECO:0007669"/>
    <property type="project" value="TreeGrafter"/>
</dbReference>
<dbReference type="OrthoDB" id="9808669at2"/>
<dbReference type="InterPro" id="IPR014031">
    <property type="entry name" value="Ketoacyl_synth_C"/>
</dbReference>
<evidence type="ECO:0000313" key="15">
    <source>
        <dbReference type="EMBL" id="OEJ99750.1"/>
    </source>
</evidence>
<keyword evidence="10 11" id="KW-0012">Acyltransferase</keyword>
<evidence type="ECO:0000256" key="5">
    <source>
        <dbReference type="ARBA" id="ARBA00022516"/>
    </source>
</evidence>
<dbReference type="PANTHER" id="PTHR11712">
    <property type="entry name" value="POLYKETIDE SYNTHASE-RELATED"/>
    <property type="match status" value="1"/>
</dbReference>
<dbReference type="FunFam" id="3.40.47.10:FF:000018">
    <property type="entry name" value="3-oxoacyl-[acyl-carrier-protein] synthase 2"/>
    <property type="match status" value="1"/>
</dbReference>
<keyword evidence="5 11" id="KW-0444">Lipid biosynthesis</keyword>
<comment type="function">
    <text evidence="11">Involved in the type II fatty acid elongation cycle. Catalyzes the elongation of a wide range of acyl-ACP by the addition of two carbons from malonyl-ACP to an acyl acceptor. Can efficiently catalyze the conversion of palmitoleoyl-ACP (cis-hexadec-9-enoyl-ACP) to cis-vaccenoyl-ACP (cis-octadec-11-enoyl-ACP), an essential step in the thermal regulation of fatty acid composition.</text>
</comment>
<comment type="catalytic activity">
    <reaction evidence="11">
        <text>a fatty acyl-[ACP] + malonyl-[ACP] + H(+) = a 3-oxoacyl-[ACP] + holo-[ACP] + CO2</text>
        <dbReference type="Rhea" id="RHEA:22836"/>
        <dbReference type="Rhea" id="RHEA-COMP:9623"/>
        <dbReference type="Rhea" id="RHEA-COMP:9685"/>
        <dbReference type="Rhea" id="RHEA-COMP:9916"/>
        <dbReference type="Rhea" id="RHEA-COMP:14125"/>
        <dbReference type="ChEBI" id="CHEBI:15378"/>
        <dbReference type="ChEBI" id="CHEBI:16526"/>
        <dbReference type="ChEBI" id="CHEBI:64479"/>
        <dbReference type="ChEBI" id="CHEBI:78449"/>
        <dbReference type="ChEBI" id="CHEBI:78776"/>
        <dbReference type="ChEBI" id="CHEBI:138651"/>
    </reaction>
</comment>
<evidence type="ECO:0000256" key="3">
    <source>
        <dbReference type="ARBA" id="ARBA00012356"/>
    </source>
</evidence>
<dbReference type="InterPro" id="IPR020841">
    <property type="entry name" value="PKS_Beta-ketoAc_synthase_dom"/>
</dbReference>